<feature type="non-terminal residue" evidence="2">
    <location>
        <position position="1"/>
    </location>
</feature>
<sequence length="559" mass="63013">VTNFEINKSIGFASSLCSQNTSYSLLVAGNFNFPDINWYHSGGVCKNKGRPSSLDFLDCLNMNYLTQHNCLHSSIRWSYELRSNTGASAFRFPRPVYSKGNYSLFNEKFLDCRDRLSSDDADSSYNLLVSSCKKVKAAVRKAICKFEAFIVRSCKLQPKLLFNYINSQKACNDSIKGLLDADGCFQTDDRVIVRLLNEHFSSVFSLRDYGSVPAMSLKHQMRGKFGLLSPGNVIKQINRLNPRKSPGQDCIHPFVVKSCAKGFAETLSVIFVQSFISGKTPDLWKRAQVTPIFKKGSSLVDFPNCIAFNKLIAPGQHGFVLKKSTITYLLETADRISEGIDNCWNVLVVFLDFAKAFDKVCHESLCNKVAAYDFEDRIVKWIRNFLLGRKQRVAIGQYVADSKEVTSVVPQGSVLGPLLFVIYINDMPDIVNHVIKLFADDSKLIATIRNVNDLALLQRDLDALTEWSTTWRMLFNIEKCKVMECSRSGQTKYSDKDLCMGVTRSVLNQTSTEKDLGVTFASNLKFSSHIKAQTNKAISILGQLRRTFKFWTNTTFITL</sequence>
<dbReference type="GO" id="GO:0003964">
    <property type="term" value="F:RNA-directed DNA polymerase activity"/>
    <property type="evidence" value="ECO:0007669"/>
    <property type="project" value="UniProtKB-KW"/>
</dbReference>
<dbReference type="PROSITE" id="PS50878">
    <property type="entry name" value="RT_POL"/>
    <property type="match status" value="1"/>
</dbReference>
<proteinExistence type="predicted"/>
<keyword evidence="3" id="KW-1185">Reference proteome</keyword>
<keyword evidence="2" id="KW-0548">Nucleotidyltransferase</keyword>
<name>A0A3M7Q1R5_BRAPC</name>
<dbReference type="STRING" id="10195.A0A3M7Q1R5"/>
<dbReference type="Proteomes" id="UP000276133">
    <property type="component" value="Unassembled WGS sequence"/>
</dbReference>
<dbReference type="OrthoDB" id="10063766at2759"/>
<reference evidence="2 3" key="1">
    <citation type="journal article" date="2018" name="Sci. Rep.">
        <title>Genomic signatures of local adaptation to the degree of environmental predictability in rotifers.</title>
        <authorList>
            <person name="Franch-Gras L."/>
            <person name="Hahn C."/>
            <person name="Garcia-Roger E.M."/>
            <person name="Carmona M.J."/>
            <person name="Serra M."/>
            <person name="Gomez A."/>
        </authorList>
    </citation>
    <scope>NUCLEOTIDE SEQUENCE [LARGE SCALE GENOMIC DNA]</scope>
    <source>
        <strain evidence="2">HYR1</strain>
    </source>
</reference>
<accession>A0A3M7Q1R5</accession>
<organism evidence="2 3">
    <name type="scientific">Brachionus plicatilis</name>
    <name type="common">Marine rotifer</name>
    <name type="synonym">Brachionus muelleri</name>
    <dbReference type="NCBI Taxonomy" id="10195"/>
    <lineage>
        <taxon>Eukaryota</taxon>
        <taxon>Metazoa</taxon>
        <taxon>Spiralia</taxon>
        <taxon>Gnathifera</taxon>
        <taxon>Rotifera</taxon>
        <taxon>Eurotatoria</taxon>
        <taxon>Monogononta</taxon>
        <taxon>Pseudotrocha</taxon>
        <taxon>Ploima</taxon>
        <taxon>Brachionidae</taxon>
        <taxon>Brachionus</taxon>
    </lineage>
</organism>
<dbReference type="InterPro" id="IPR000477">
    <property type="entry name" value="RT_dom"/>
</dbReference>
<evidence type="ECO:0000313" key="2">
    <source>
        <dbReference type="EMBL" id="RNA04965.1"/>
    </source>
</evidence>
<dbReference type="CDD" id="cd01650">
    <property type="entry name" value="RT_nLTR_like"/>
    <property type="match status" value="1"/>
</dbReference>
<evidence type="ECO:0000313" key="3">
    <source>
        <dbReference type="Proteomes" id="UP000276133"/>
    </source>
</evidence>
<dbReference type="AlphaFoldDB" id="A0A3M7Q1R5"/>
<dbReference type="Pfam" id="PF00078">
    <property type="entry name" value="RVT_1"/>
    <property type="match status" value="1"/>
</dbReference>
<protein>
    <submittedName>
        <fullName evidence="2">RNA-directed DNA polymerase from mobile element jockey-like</fullName>
    </submittedName>
</protein>
<gene>
    <name evidence="2" type="ORF">BpHYR1_035393</name>
</gene>
<keyword evidence="2" id="KW-0695">RNA-directed DNA polymerase</keyword>
<dbReference type="EMBL" id="REGN01007902">
    <property type="protein sequence ID" value="RNA04965.1"/>
    <property type="molecule type" value="Genomic_DNA"/>
</dbReference>
<comment type="caution">
    <text evidence="2">The sequence shown here is derived from an EMBL/GenBank/DDBJ whole genome shotgun (WGS) entry which is preliminary data.</text>
</comment>
<dbReference type="PANTHER" id="PTHR33332">
    <property type="entry name" value="REVERSE TRANSCRIPTASE DOMAIN-CONTAINING PROTEIN"/>
    <property type="match status" value="1"/>
</dbReference>
<feature type="domain" description="Reverse transcriptase" evidence="1">
    <location>
        <begin position="273"/>
        <end position="504"/>
    </location>
</feature>
<keyword evidence="2" id="KW-0808">Transferase</keyword>
<evidence type="ECO:0000259" key="1">
    <source>
        <dbReference type="PROSITE" id="PS50878"/>
    </source>
</evidence>